<evidence type="ECO:0000313" key="3">
    <source>
        <dbReference type="Proteomes" id="UP000463946"/>
    </source>
</evidence>
<dbReference type="RefSeq" id="YP_009949537.1">
    <property type="nucleotide sequence ID" value="NC_051581.1"/>
</dbReference>
<dbReference type="Proteomes" id="UP000463946">
    <property type="component" value="Segment"/>
</dbReference>
<accession>A0A6B9L7B8</accession>
<feature type="compositionally biased region" description="Basic and acidic residues" evidence="1">
    <location>
        <begin position="248"/>
        <end position="257"/>
    </location>
</feature>
<organism evidence="2 3">
    <name type="scientific">Mycobacterium phage BirdsNest</name>
    <dbReference type="NCBI Taxonomy" id="2686231"/>
    <lineage>
        <taxon>Viruses</taxon>
        <taxon>Duplodnaviria</taxon>
        <taxon>Heunggongvirae</taxon>
        <taxon>Uroviricota</taxon>
        <taxon>Caudoviricetes</taxon>
        <taxon>Bclasvirinae</taxon>
        <taxon>Birdsnestvirus</taxon>
        <taxon>Birdsnestvirus birdsnest</taxon>
    </lineage>
</organism>
<feature type="compositionally biased region" description="Pro residues" evidence="1">
    <location>
        <begin position="185"/>
        <end position="197"/>
    </location>
</feature>
<gene>
    <name evidence="2" type="primary">78</name>
    <name evidence="2" type="ORF">PBI_BIRDSNEST_78</name>
</gene>
<name>A0A6B9L7B8_9CAUD</name>
<keyword evidence="3" id="KW-1185">Reference proteome</keyword>
<reference evidence="2 3" key="1">
    <citation type="submission" date="2019-12" db="EMBL/GenBank/DDBJ databases">
        <authorList>
            <person name="Lauer M.J."/>
            <person name="Curtus N.L."/>
            <person name="Garlena R.A."/>
            <person name="Russell D.A."/>
            <person name="Pope W.H."/>
            <person name="Jacobs-Sera D."/>
            <person name="Hatfull G.F."/>
        </authorList>
    </citation>
    <scope>NUCLEOTIDE SEQUENCE [LARGE SCALE GENOMIC DNA]</scope>
</reference>
<sequence length="309" mass="32706">MSAEAFDPADHSFTDEELADYFEAELENRRAGVLLDRLKGKTYAEIARERGISMSTARKDYRLALAGQMEESPELGIAKHRAVINEVLKANMDAMMKGDKDAAATILRALERDAKLKGYDAPTRVLAAVNTRDFANEAAQLISRIQQLDPDTLKELTRVHRPARPILDQLGQREVIDAETVEVPPASPAPAPDPGPEPEAEPVGAPGDDPGPALGMADRRRPAPAPGGKGGDVYSALGFPDVLGGPRQPDEEGRPDRAAGAQRGDAPHQRAADAADVGADDAGPGELGAGGDQPGGGDLDGWSNIEDDF</sequence>
<protein>
    <submittedName>
        <fullName evidence="2">DNA binding protein</fullName>
    </submittedName>
</protein>
<feature type="compositionally biased region" description="Low complexity" evidence="1">
    <location>
        <begin position="274"/>
        <end position="284"/>
    </location>
</feature>
<dbReference type="KEGG" id="vg:60320942"/>
<proteinExistence type="predicted"/>
<feature type="region of interest" description="Disordered" evidence="1">
    <location>
        <begin position="183"/>
        <end position="309"/>
    </location>
</feature>
<evidence type="ECO:0000256" key="1">
    <source>
        <dbReference type="SAM" id="MobiDB-lite"/>
    </source>
</evidence>
<evidence type="ECO:0000313" key="2">
    <source>
        <dbReference type="EMBL" id="QHB37380.1"/>
    </source>
</evidence>
<feature type="compositionally biased region" description="Low complexity" evidence="1">
    <location>
        <begin position="201"/>
        <end position="216"/>
    </location>
</feature>
<feature type="compositionally biased region" description="Gly residues" evidence="1">
    <location>
        <begin position="285"/>
        <end position="299"/>
    </location>
</feature>
<dbReference type="EMBL" id="MN813686">
    <property type="protein sequence ID" value="QHB37380.1"/>
    <property type="molecule type" value="Genomic_DNA"/>
</dbReference>
<dbReference type="GeneID" id="60320942"/>